<dbReference type="OrthoDB" id="775260at2759"/>
<dbReference type="EMBL" id="KL660774">
    <property type="protein sequence ID" value="KFA62889.1"/>
    <property type="molecule type" value="Genomic_DNA"/>
</dbReference>
<comment type="catalytic activity">
    <reaction evidence="5 6">
        <text>adenosine(37) in tRNA + dimethylallyl diphosphate = N(6)-dimethylallyladenosine(37) in tRNA + diphosphate</text>
        <dbReference type="Rhea" id="RHEA:26482"/>
        <dbReference type="Rhea" id="RHEA-COMP:10162"/>
        <dbReference type="Rhea" id="RHEA-COMP:10375"/>
        <dbReference type="ChEBI" id="CHEBI:33019"/>
        <dbReference type="ChEBI" id="CHEBI:57623"/>
        <dbReference type="ChEBI" id="CHEBI:74411"/>
        <dbReference type="ChEBI" id="CHEBI:74415"/>
        <dbReference type="EC" id="2.5.1.75"/>
    </reaction>
</comment>
<dbReference type="EC" id="2.5.1.75" evidence="5 6"/>
<dbReference type="OMA" id="WGLHLKS"/>
<evidence type="ECO:0000256" key="2">
    <source>
        <dbReference type="ARBA" id="ARBA00022679"/>
    </source>
</evidence>
<keyword evidence="4 5" id="KW-0067">ATP-binding</keyword>
<dbReference type="SUPFAM" id="SSF57667">
    <property type="entry name" value="beta-beta-alpha zinc fingers"/>
    <property type="match status" value="1"/>
</dbReference>
<comment type="function">
    <text evidence="5">Catalyzes the transfer of a dimethylallyl group onto the adenine at position 37.</text>
</comment>
<comment type="similarity">
    <text evidence="1 5 7">Belongs to the IPP transferase family.</text>
</comment>
<accession>A0A084QG04</accession>
<dbReference type="NCBIfam" id="TIGR00174">
    <property type="entry name" value="miaA"/>
    <property type="match status" value="1"/>
</dbReference>
<dbReference type="GO" id="GO:0006400">
    <property type="term" value="P:tRNA modification"/>
    <property type="evidence" value="ECO:0007669"/>
    <property type="project" value="TreeGrafter"/>
</dbReference>
<keyword evidence="5" id="KW-0963">Cytoplasm</keyword>
<dbReference type="InterPro" id="IPR039657">
    <property type="entry name" value="Dimethylallyltransferase"/>
</dbReference>
<dbReference type="GO" id="GO:0052381">
    <property type="term" value="F:tRNA dimethylallyltransferase activity"/>
    <property type="evidence" value="ECO:0007669"/>
    <property type="project" value="UniProtKB-UniRule"/>
</dbReference>
<dbReference type="SUPFAM" id="SSF52540">
    <property type="entry name" value="P-loop containing nucleoside triphosphate hydrolases"/>
    <property type="match status" value="2"/>
</dbReference>
<evidence type="ECO:0000313" key="9">
    <source>
        <dbReference type="EMBL" id="KFA62889.1"/>
    </source>
</evidence>
<dbReference type="InterPro" id="IPR030666">
    <property type="entry name" value="IPP_transferase_euk"/>
</dbReference>
<keyword evidence="3 5" id="KW-0547">Nucleotide-binding</keyword>
<dbReference type="Gene3D" id="1.10.20.140">
    <property type="match status" value="1"/>
</dbReference>
<dbReference type="FunCoup" id="A0A084QG04">
    <property type="interactions" value="937"/>
</dbReference>
<name>A0A084QG04_STAC4</name>
<dbReference type="InterPro" id="IPR027417">
    <property type="entry name" value="P-loop_NTPase"/>
</dbReference>
<sequence length="460" mass="51970">MATSPKPPADPLLVVLGTTGTGKSELAVELATRFNGEVINTDAMQLYDGLPVITNKITTAEQRGIPHHLLGHISLEEMPWMVDVYKREAERTIQDIRDRGKLPILVGGTQYYVDPLLFKDVTLGDVQHDSSKSFPILDEPTEVILEELKKVDPKMAEQWHPNDRRKISRSLEIFLQTGRPASDHYAEQQRRKAEAAQAGNPPKRWDKLMLWVFSEREVLNERLDKRIDKMLDAGLLNEVQQMLKIKQQKEAAGQFVGMTKGIWQSIGYKQFEPYAMALNQGKAPSELEPLKLAGTEDMKTATRQYARSQTRWIRLKQVPLLLEQGPEAMRSLYLLDSTDISKFQTNVVEPATDLVSLFLRGESRPEPCEISDVAREVLTKISNPPPPKTVRKRTCELCHITLLTDEAWQRHLGDRKHRRMMTKKNRLALVPVESPPQDEAGGASDDEDGSVPDLAAIFTA</sequence>
<gene>
    <name evidence="9" type="ORF">S40285_02231</name>
</gene>
<proteinExistence type="inferred from homology"/>
<dbReference type="InterPro" id="IPR036236">
    <property type="entry name" value="Znf_C2H2_sf"/>
</dbReference>
<dbReference type="PIRSF" id="PIRSF039110">
    <property type="entry name" value="IPP_transferase"/>
    <property type="match status" value="1"/>
</dbReference>
<dbReference type="PANTHER" id="PTHR11088:SF89">
    <property type="entry name" value="TRNA DIMETHYLALLYLTRANSFERASE"/>
    <property type="match status" value="1"/>
</dbReference>
<evidence type="ECO:0000256" key="8">
    <source>
        <dbReference type="SAM" id="MobiDB-lite"/>
    </source>
</evidence>
<evidence type="ECO:0000256" key="4">
    <source>
        <dbReference type="ARBA" id="ARBA00022840"/>
    </source>
</evidence>
<dbReference type="InParanoid" id="A0A084QG04"/>
<dbReference type="Proteomes" id="UP000028524">
    <property type="component" value="Unassembled WGS sequence"/>
</dbReference>
<evidence type="ECO:0000256" key="1">
    <source>
        <dbReference type="ARBA" id="ARBA00005842"/>
    </source>
</evidence>
<dbReference type="AlphaFoldDB" id="A0A084QG04"/>
<dbReference type="Pfam" id="PF01715">
    <property type="entry name" value="IPPT"/>
    <property type="match status" value="1"/>
</dbReference>
<keyword evidence="10" id="KW-1185">Reference proteome</keyword>
<organism evidence="9 10">
    <name type="scientific">Stachybotrys chlorohalonatus (strain IBT 40285)</name>
    <dbReference type="NCBI Taxonomy" id="1283841"/>
    <lineage>
        <taxon>Eukaryota</taxon>
        <taxon>Fungi</taxon>
        <taxon>Dikarya</taxon>
        <taxon>Ascomycota</taxon>
        <taxon>Pezizomycotina</taxon>
        <taxon>Sordariomycetes</taxon>
        <taxon>Hypocreomycetidae</taxon>
        <taxon>Hypocreales</taxon>
        <taxon>Stachybotryaceae</taxon>
        <taxon>Stachybotrys</taxon>
    </lineage>
</organism>
<reference evidence="9 10" key="1">
    <citation type="journal article" date="2014" name="BMC Genomics">
        <title>Comparative genome sequencing reveals chemotype-specific gene clusters in the toxigenic black mold Stachybotrys.</title>
        <authorList>
            <person name="Semeiks J."/>
            <person name="Borek D."/>
            <person name="Otwinowski Z."/>
            <person name="Grishin N.V."/>
        </authorList>
    </citation>
    <scope>NUCLEOTIDE SEQUENCE [LARGE SCALE GENOMIC DNA]</scope>
    <source>
        <strain evidence="9 10">IBT 40285</strain>
    </source>
</reference>
<protein>
    <recommendedName>
        <fullName evidence="5 6">tRNA dimethylallyltransferase</fullName>
        <ecNumber evidence="5 6">2.5.1.75</ecNumber>
    </recommendedName>
</protein>
<dbReference type="Gene3D" id="3.40.50.300">
    <property type="entry name" value="P-loop containing nucleotide triphosphate hydrolases"/>
    <property type="match status" value="1"/>
</dbReference>
<evidence type="ECO:0000256" key="3">
    <source>
        <dbReference type="ARBA" id="ARBA00022741"/>
    </source>
</evidence>
<evidence type="ECO:0000313" key="10">
    <source>
        <dbReference type="Proteomes" id="UP000028524"/>
    </source>
</evidence>
<keyword evidence="2 5" id="KW-0808">Transferase</keyword>
<evidence type="ECO:0000256" key="6">
    <source>
        <dbReference type="RuleBase" id="RU003783"/>
    </source>
</evidence>
<dbReference type="GO" id="GO:0005524">
    <property type="term" value="F:ATP binding"/>
    <property type="evidence" value="ECO:0007669"/>
    <property type="project" value="UniProtKB-UniRule"/>
</dbReference>
<dbReference type="InterPro" id="IPR018022">
    <property type="entry name" value="IPT"/>
</dbReference>
<dbReference type="HAMAP" id="MF_00185">
    <property type="entry name" value="IPP_trans"/>
    <property type="match status" value="1"/>
</dbReference>
<dbReference type="STRING" id="1283841.A0A084QG04"/>
<dbReference type="HOGENOM" id="CLU_032616_2_3_1"/>
<evidence type="ECO:0000256" key="7">
    <source>
        <dbReference type="RuleBase" id="RU003785"/>
    </source>
</evidence>
<feature type="region of interest" description="Disordered" evidence="8">
    <location>
        <begin position="431"/>
        <end position="460"/>
    </location>
</feature>
<keyword evidence="5 6" id="KW-0819">tRNA processing</keyword>
<dbReference type="PANTHER" id="PTHR11088">
    <property type="entry name" value="TRNA DIMETHYLALLYLTRANSFERASE"/>
    <property type="match status" value="1"/>
</dbReference>
<dbReference type="GO" id="GO:0005739">
    <property type="term" value="C:mitochondrion"/>
    <property type="evidence" value="ECO:0007669"/>
    <property type="project" value="TreeGrafter"/>
</dbReference>
<evidence type="ECO:0000256" key="5">
    <source>
        <dbReference type="PIRNR" id="PIRNR039110"/>
    </source>
</evidence>